<feature type="signal peptide" evidence="1">
    <location>
        <begin position="1"/>
        <end position="18"/>
    </location>
</feature>
<sequence>MELTLVFTVFFFFTLATAADPVVQLAEYEATVSEDCLFFECGNSSEPPPAVKKYPVLVWIHGGGWHDQIL</sequence>
<dbReference type="SUPFAM" id="SSF53474">
    <property type="entry name" value="alpha/beta-Hydrolases"/>
    <property type="match status" value="1"/>
</dbReference>
<dbReference type="WBParaSite" id="jg9337">
    <property type="protein sequence ID" value="jg9337"/>
    <property type="gene ID" value="jg9337"/>
</dbReference>
<protein>
    <submittedName>
        <fullName evidence="3">Uncharacterized protein</fullName>
    </submittedName>
</protein>
<name>A0A915EU86_9BILA</name>
<evidence type="ECO:0000313" key="2">
    <source>
        <dbReference type="Proteomes" id="UP000887574"/>
    </source>
</evidence>
<feature type="chain" id="PRO_5037770329" evidence="1">
    <location>
        <begin position="19"/>
        <end position="70"/>
    </location>
</feature>
<keyword evidence="1" id="KW-0732">Signal</keyword>
<organism evidence="2 3">
    <name type="scientific">Ditylenchus dipsaci</name>
    <dbReference type="NCBI Taxonomy" id="166011"/>
    <lineage>
        <taxon>Eukaryota</taxon>
        <taxon>Metazoa</taxon>
        <taxon>Ecdysozoa</taxon>
        <taxon>Nematoda</taxon>
        <taxon>Chromadorea</taxon>
        <taxon>Rhabditida</taxon>
        <taxon>Tylenchina</taxon>
        <taxon>Tylenchomorpha</taxon>
        <taxon>Sphaerularioidea</taxon>
        <taxon>Anguinidae</taxon>
        <taxon>Anguininae</taxon>
        <taxon>Ditylenchus</taxon>
    </lineage>
</organism>
<accession>A0A915EU86</accession>
<dbReference type="Proteomes" id="UP000887574">
    <property type="component" value="Unplaced"/>
</dbReference>
<keyword evidence="2" id="KW-1185">Reference proteome</keyword>
<reference evidence="3" key="1">
    <citation type="submission" date="2022-11" db="UniProtKB">
        <authorList>
            <consortium name="WormBaseParasite"/>
        </authorList>
    </citation>
    <scope>IDENTIFICATION</scope>
</reference>
<dbReference type="AlphaFoldDB" id="A0A915EU86"/>
<evidence type="ECO:0000256" key="1">
    <source>
        <dbReference type="SAM" id="SignalP"/>
    </source>
</evidence>
<evidence type="ECO:0000313" key="3">
    <source>
        <dbReference type="WBParaSite" id="jg9337"/>
    </source>
</evidence>
<proteinExistence type="predicted"/>
<dbReference type="Gene3D" id="3.40.50.1820">
    <property type="entry name" value="alpha/beta hydrolase"/>
    <property type="match status" value="1"/>
</dbReference>
<dbReference type="InterPro" id="IPR029058">
    <property type="entry name" value="AB_hydrolase_fold"/>
</dbReference>